<feature type="compositionally biased region" description="Basic and acidic residues" evidence="2">
    <location>
        <begin position="1"/>
        <end position="11"/>
    </location>
</feature>
<accession>A0A7R8CML1</accession>
<comment type="similarity">
    <text evidence="1">Belongs to the GAMAD family.</text>
</comment>
<dbReference type="SUPFAM" id="SSF103196">
    <property type="entry name" value="Roadblock/LC7 domain"/>
    <property type="match status" value="1"/>
</dbReference>
<dbReference type="OrthoDB" id="9985637at2759"/>
<feature type="domain" description="Roadblock/LAMTOR2" evidence="3">
    <location>
        <begin position="37"/>
        <end position="125"/>
    </location>
</feature>
<evidence type="ECO:0000256" key="2">
    <source>
        <dbReference type="SAM" id="MobiDB-lite"/>
    </source>
</evidence>
<dbReference type="Pfam" id="PF03259">
    <property type="entry name" value="Robl_LC7"/>
    <property type="match status" value="1"/>
</dbReference>
<name>A0A7R8CML1_LEPSM</name>
<dbReference type="PANTHER" id="PTHR10779">
    <property type="entry name" value="DYNEIN LIGHT CHAIN ROADBLOCK"/>
    <property type="match status" value="1"/>
</dbReference>
<evidence type="ECO:0000256" key="1">
    <source>
        <dbReference type="ARBA" id="ARBA00007191"/>
    </source>
</evidence>
<dbReference type="Proteomes" id="UP000675881">
    <property type="component" value="Chromosome 2"/>
</dbReference>
<sequence length="131" mass="14739">MSSPSHYKESLYSDDPTSNKRRPIVQKKSKISVSDKLDGIFKRILSNGNVEGLVLLNSEGIPLKTTLESGLTIKYATMTSLLAQRSKSIVRDLDPTNELTYIRIKSKKYEILMAPDDDYLILVIQNFGNES</sequence>
<dbReference type="EMBL" id="HG994581">
    <property type="protein sequence ID" value="CAF2866880.1"/>
    <property type="molecule type" value="Genomic_DNA"/>
</dbReference>
<dbReference type="AlphaFoldDB" id="A0A7R8CML1"/>
<dbReference type="OMA" id="MDHIANE"/>
<evidence type="ECO:0000313" key="5">
    <source>
        <dbReference type="Proteomes" id="UP000675881"/>
    </source>
</evidence>
<feature type="region of interest" description="Disordered" evidence="2">
    <location>
        <begin position="1"/>
        <end position="26"/>
    </location>
</feature>
<reference evidence="4" key="1">
    <citation type="submission" date="2021-02" db="EMBL/GenBank/DDBJ databases">
        <authorList>
            <person name="Bekaert M."/>
        </authorList>
    </citation>
    <scope>NUCLEOTIDE SEQUENCE</scope>
    <source>
        <strain evidence="4">IoA-00</strain>
    </source>
</reference>
<dbReference type="Gene3D" id="3.30.450.30">
    <property type="entry name" value="Dynein light chain 2a, cytoplasmic"/>
    <property type="match status" value="1"/>
</dbReference>
<dbReference type="InterPro" id="IPR004942">
    <property type="entry name" value="Roadblock/LAMTOR2_dom"/>
</dbReference>
<evidence type="ECO:0000259" key="3">
    <source>
        <dbReference type="SMART" id="SM00960"/>
    </source>
</evidence>
<gene>
    <name evidence="4" type="ORF">LSAA_6236</name>
</gene>
<proteinExistence type="inferred from homology"/>
<dbReference type="SMART" id="SM00960">
    <property type="entry name" value="Robl_LC7"/>
    <property type="match status" value="1"/>
</dbReference>
<evidence type="ECO:0000313" key="4">
    <source>
        <dbReference type="EMBL" id="CAF2866880.1"/>
    </source>
</evidence>
<dbReference type="FunFam" id="3.30.450.30:FF:000011">
    <property type="entry name" value="Dynein light chain roadblock"/>
    <property type="match status" value="1"/>
</dbReference>
<protein>
    <submittedName>
        <fullName evidence="4">DYNLRB</fullName>
    </submittedName>
</protein>
<keyword evidence="5" id="KW-1185">Reference proteome</keyword>
<organism evidence="4 5">
    <name type="scientific">Lepeophtheirus salmonis</name>
    <name type="common">Salmon louse</name>
    <name type="synonym">Caligus salmonis</name>
    <dbReference type="NCBI Taxonomy" id="72036"/>
    <lineage>
        <taxon>Eukaryota</taxon>
        <taxon>Metazoa</taxon>
        <taxon>Ecdysozoa</taxon>
        <taxon>Arthropoda</taxon>
        <taxon>Crustacea</taxon>
        <taxon>Multicrustacea</taxon>
        <taxon>Hexanauplia</taxon>
        <taxon>Copepoda</taxon>
        <taxon>Siphonostomatoida</taxon>
        <taxon>Caligidae</taxon>
        <taxon>Lepeophtheirus</taxon>
    </lineage>
</organism>